<reference evidence="2" key="1">
    <citation type="submission" date="2020-04" db="EMBL/GenBank/DDBJ databases">
        <title>Nitratireductor sp. nov. isolated from mangrove soil.</title>
        <authorList>
            <person name="Ye Y."/>
        </authorList>
    </citation>
    <scope>NUCLEOTIDE SEQUENCE</scope>
    <source>
        <strain evidence="2">SY7</strain>
    </source>
</reference>
<name>A0A5B8KUN9_9HYPH</name>
<feature type="chain" id="PRO_5022875919" description="YHS domain-containing protein" evidence="1">
    <location>
        <begin position="25"/>
        <end position="150"/>
    </location>
</feature>
<sequence>MNRRSLLFLGAALALAPLAVPAGAADKVFTGLVPGVGTGGYDVVAYQTDNRAEPGDAAITAKHEGVEYRFASEANRQAFEASPAKYLPQYGGYCAWAVSQGYTAKGDPEAWSVVDGKLYLNYSKGVRSQWSKDAAGNITKGDSNWPKVLN</sequence>
<dbReference type="RefSeq" id="WP_146297907.1">
    <property type="nucleotide sequence ID" value="NZ_CP042301.2"/>
</dbReference>
<dbReference type="Proteomes" id="UP000321389">
    <property type="component" value="Chromosome"/>
</dbReference>
<protein>
    <recommendedName>
        <fullName evidence="4">YHS domain-containing protein</fullName>
    </recommendedName>
</protein>
<organism evidence="2 3">
    <name type="scientific">Nitratireductor mangrovi</name>
    <dbReference type="NCBI Taxonomy" id="2599600"/>
    <lineage>
        <taxon>Bacteria</taxon>
        <taxon>Pseudomonadati</taxon>
        <taxon>Pseudomonadota</taxon>
        <taxon>Alphaproteobacteria</taxon>
        <taxon>Hyphomicrobiales</taxon>
        <taxon>Phyllobacteriaceae</taxon>
        <taxon>Nitratireductor</taxon>
    </lineage>
</organism>
<gene>
    <name evidence="2" type="ORF">FQ775_02105</name>
</gene>
<evidence type="ECO:0000256" key="1">
    <source>
        <dbReference type="SAM" id="SignalP"/>
    </source>
</evidence>
<evidence type="ECO:0000313" key="3">
    <source>
        <dbReference type="Proteomes" id="UP000321389"/>
    </source>
</evidence>
<dbReference type="AlphaFoldDB" id="A0A5B8KUN9"/>
<dbReference type="NCBIfam" id="NF041384">
    <property type="entry name" value="YHS_seleno_dom"/>
    <property type="match status" value="1"/>
</dbReference>
<dbReference type="EMBL" id="CP042301">
    <property type="protein sequence ID" value="QDY99257.1"/>
    <property type="molecule type" value="Genomic_DNA"/>
</dbReference>
<evidence type="ECO:0000313" key="2">
    <source>
        <dbReference type="EMBL" id="QDY99257.1"/>
    </source>
</evidence>
<dbReference type="OrthoDB" id="344729at2"/>
<keyword evidence="1" id="KW-0732">Signal</keyword>
<proteinExistence type="predicted"/>
<keyword evidence="3" id="KW-1185">Reference proteome</keyword>
<evidence type="ECO:0008006" key="4">
    <source>
        <dbReference type="Google" id="ProtNLM"/>
    </source>
</evidence>
<accession>A0A5B8KUN9</accession>
<dbReference type="KEGG" id="niy:FQ775_02105"/>
<feature type="signal peptide" evidence="1">
    <location>
        <begin position="1"/>
        <end position="24"/>
    </location>
</feature>